<evidence type="ECO:0000313" key="4">
    <source>
        <dbReference type="Proteomes" id="UP001430848"/>
    </source>
</evidence>
<organism evidence="3 4">
    <name type="scientific">Diaporthe eres</name>
    <name type="common">Phomopsis oblonga</name>
    <dbReference type="NCBI Taxonomy" id="83184"/>
    <lineage>
        <taxon>Eukaryota</taxon>
        <taxon>Fungi</taxon>
        <taxon>Dikarya</taxon>
        <taxon>Ascomycota</taxon>
        <taxon>Pezizomycotina</taxon>
        <taxon>Sordariomycetes</taxon>
        <taxon>Sordariomycetidae</taxon>
        <taxon>Diaporthales</taxon>
        <taxon>Diaporthaceae</taxon>
        <taxon>Diaporthe</taxon>
        <taxon>Diaporthe eres species complex</taxon>
    </lineage>
</organism>
<feature type="coiled-coil region" evidence="1">
    <location>
        <begin position="86"/>
        <end position="127"/>
    </location>
</feature>
<feature type="coiled-coil region" evidence="1">
    <location>
        <begin position="449"/>
        <end position="497"/>
    </location>
</feature>
<feature type="region of interest" description="Disordered" evidence="2">
    <location>
        <begin position="314"/>
        <end position="356"/>
    </location>
</feature>
<evidence type="ECO:0000256" key="2">
    <source>
        <dbReference type="SAM" id="MobiDB-lite"/>
    </source>
</evidence>
<reference evidence="3 4" key="1">
    <citation type="submission" date="2024-02" db="EMBL/GenBank/DDBJ databases">
        <title>De novo assembly and annotation of 12 fungi associated with fruit tree decline syndrome in Ontario, Canada.</title>
        <authorList>
            <person name="Sulman M."/>
            <person name="Ellouze W."/>
            <person name="Ilyukhin E."/>
        </authorList>
    </citation>
    <scope>NUCLEOTIDE SEQUENCE [LARGE SCALE GENOMIC DNA]</scope>
    <source>
        <strain evidence="3 4">M169</strain>
    </source>
</reference>
<proteinExistence type="predicted"/>
<dbReference type="EMBL" id="JAKNSF020000111">
    <property type="protein sequence ID" value="KAK7714931.1"/>
    <property type="molecule type" value="Genomic_DNA"/>
</dbReference>
<protein>
    <submittedName>
        <fullName evidence="3">Uncharacterized protein</fullName>
    </submittedName>
</protein>
<keyword evidence="1" id="KW-0175">Coiled coil</keyword>
<comment type="caution">
    <text evidence="3">The sequence shown here is derived from an EMBL/GenBank/DDBJ whole genome shotgun (WGS) entry which is preliminary data.</text>
</comment>
<dbReference type="PANTHER" id="PTHR33488">
    <property type="entry name" value="ZGC:162509"/>
    <property type="match status" value="1"/>
</dbReference>
<dbReference type="PANTHER" id="PTHR33488:SF2">
    <property type="entry name" value="EARLY ENDOSOME ANTIGEN 1-LIKE"/>
    <property type="match status" value="1"/>
</dbReference>
<name>A0ABR1NTV0_DIAER</name>
<evidence type="ECO:0000313" key="3">
    <source>
        <dbReference type="EMBL" id="KAK7714931.1"/>
    </source>
</evidence>
<dbReference type="Proteomes" id="UP001430848">
    <property type="component" value="Unassembled WGS sequence"/>
</dbReference>
<feature type="compositionally biased region" description="Basic and acidic residues" evidence="2">
    <location>
        <begin position="337"/>
        <end position="350"/>
    </location>
</feature>
<evidence type="ECO:0000256" key="1">
    <source>
        <dbReference type="SAM" id="Coils"/>
    </source>
</evidence>
<gene>
    <name evidence="3" type="ORF">SLS63_011526</name>
</gene>
<keyword evidence="4" id="KW-1185">Reference proteome</keyword>
<sequence length="698" mass="75970">MTDPSCGYPRTQAQRIINCLADAKLAERSLVENMNNLEQDMKECATWAQDTEARFKKLKGCAMETKQSMAHEMSKAKTPGNSAVQVDTAAEEIKQAEEQKRMQEKNILFLKNDVEDARSEFDRYKHQFNRELKRGETSAFFHGMGLEATSTVASTINAGVSLVEQISVAAIDTTGAAINMAGTVMNMPLNLTVAAAGAFSGSAPTAGAHVSDRRASPPTQLKVPPEEDVLLVAEPIEKEISFLRDLLTGLERGGEEDLQIVNQEATACCDRLKWLKQNLGTSGHARSAKSVKAEAMIDDAIFIAVAIAEFQQGQGGGGITGEQSSQDNNSQAAGKTNTDKEGGEGQDKRRGGGLATRTAHRLAKTFGGFGSKSGSNAGRGSTAESALKDLRKRLSALAADAIQLRTFVAAQRGQGFGSSLDSFANPNSQVPGPGESGYEKVMRARYLKLHTTREVMKEARSRLDDMRSQQKASEDAIEQLNGTLESAKLATATAEETKKALAQSIDVIGEAQEHMSKLAQFFTYFANVIHISGVGHADNFIRVVRDGIRSDNSGFAIQWSAKEARAIKEAVFTLRAHVAKTNEVCDLYDDIAKEYIDPCMTMATSLPVSATSIQQEEAQRKLQKYAADCSIKIKVMAENERAKWERTHQQRIQEIEGEIKQMPIHVIEDAEECQAAIQRGIEDARNQFAQPAEKLGPC</sequence>
<feature type="compositionally biased region" description="Polar residues" evidence="2">
    <location>
        <begin position="321"/>
        <end position="336"/>
    </location>
</feature>
<accession>A0ABR1NTV0</accession>